<organism evidence="1 2">
    <name type="scientific">Sinorhizobium americanum</name>
    <dbReference type="NCBI Taxonomy" id="194963"/>
    <lineage>
        <taxon>Bacteria</taxon>
        <taxon>Pseudomonadati</taxon>
        <taxon>Pseudomonadota</taxon>
        <taxon>Alphaproteobacteria</taxon>
        <taxon>Hyphomicrobiales</taxon>
        <taxon>Rhizobiaceae</taxon>
        <taxon>Sinorhizobium/Ensifer group</taxon>
        <taxon>Sinorhizobium</taxon>
    </lineage>
</organism>
<geneLocation type="plasmid" evidence="1 2">
    <name>B</name>
</geneLocation>
<dbReference type="Proteomes" id="UP000182306">
    <property type="component" value="Plasmid B"/>
</dbReference>
<dbReference type="AlphaFoldDB" id="A0A1L3LTV8"/>
<keyword evidence="1" id="KW-0614">Plasmid</keyword>
<dbReference type="KEGG" id="same:SAMCFNEI73_pB0332"/>
<reference evidence="1 2" key="1">
    <citation type="submission" date="2015-10" db="EMBL/GenBank/DDBJ databases">
        <title>Genomic differences between typical nodule nitrogen-fixing rhizobial strains and those coming from bean seeds.</title>
        <authorList>
            <person name="Peralta H."/>
            <person name="Aguilar-Vera A."/>
            <person name="Diaz R."/>
            <person name="Mora Y."/>
            <person name="Martinez-Batallar G."/>
            <person name="Salazar E."/>
            <person name="Vargas-Lagunas C."/>
            <person name="Encarnacion S."/>
            <person name="Girard L."/>
            <person name="Mora J."/>
        </authorList>
    </citation>
    <scope>NUCLEOTIDE SEQUENCE [LARGE SCALE GENOMIC DNA]</scope>
    <source>
        <strain evidence="1 2">CFNEI 73</strain>
        <plasmid evidence="1 2">B</plasmid>
    </source>
</reference>
<evidence type="ECO:0000313" key="1">
    <source>
        <dbReference type="EMBL" id="APG93529.1"/>
    </source>
</evidence>
<name>A0A1L3LTV8_9HYPH</name>
<protein>
    <submittedName>
        <fullName evidence="1">Transposase</fullName>
    </submittedName>
</protein>
<accession>A0A1L3LTV8</accession>
<keyword evidence="2" id="KW-1185">Reference proteome</keyword>
<evidence type="ECO:0000313" key="2">
    <source>
        <dbReference type="Proteomes" id="UP000182306"/>
    </source>
</evidence>
<gene>
    <name evidence="1" type="ORF">SAMCFNEI73_pB0332</name>
</gene>
<dbReference type="EMBL" id="CP013109">
    <property type="protein sequence ID" value="APG93529.1"/>
    <property type="molecule type" value="Genomic_DNA"/>
</dbReference>
<sequence length="83" mass="9103">MLGEDLELLEAIVRNSANLTYGSIISVVHGDDETTTALSDDGIDVLNQMLSAAHRSPEAWNDFLDSFVDDEELIARVKAKSPR</sequence>
<proteinExistence type="predicted"/>